<dbReference type="EMBL" id="JAPQKI010000004">
    <property type="protein sequence ID" value="KAJ5103379.1"/>
    <property type="molecule type" value="Genomic_DNA"/>
</dbReference>
<dbReference type="GO" id="GO:0016491">
    <property type="term" value="F:oxidoreductase activity"/>
    <property type="evidence" value="ECO:0007669"/>
    <property type="project" value="InterPro"/>
</dbReference>
<reference evidence="2" key="2">
    <citation type="journal article" date="2023" name="IMA Fungus">
        <title>Comparative genomic study of the Penicillium genus elucidates a diverse pangenome and 15 lateral gene transfer events.</title>
        <authorList>
            <person name="Petersen C."/>
            <person name="Sorensen T."/>
            <person name="Nielsen M.R."/>
            <person name="Sondergaard T.E."/>
            <person name="Sorensen J.L."/>
            <person name="Fitzpatrick D.A."/>
            <person name="Frisvad J.C."/>
            <person name="Nielsen K.L."/>
        </authorList>
    </citation>
    <scope>NUCLEOTIDE SEQUENCE</scope>
    <source>
        <strain evidence="2">IBT 30761</strain>
    </source>
</reference>
<dbReference type="GeneID" id="81355381"/>
<feature type="domain" description="Enoyl reductase (ER)" evidence="1">
    <location>
        <begin position="13"/>
        <end position="343"/>
    </location>
</feature>
<feature type="non-terminal residue" evidence="2">
    <location>
        <position position="1"/>
    </location>
</feature>
<sequence length="361" mass="38636">MSSHTVLRLTARDSWKSIQQFEEPRPIVGKHEVLIKVRSVALNFRDIAISTSTYPFPLKDQVVPGSDAAGDVIEVGEGVVAFAPGDKVVAAFDAITLYGPIKSWNGGLGGPMDGVLREYITLPAQSVVKIPQSSSLSYAQWASVVCTGVTAWNSLFGDLPLKLGQTVLFQGTGGVSITGLVLAKAAGARTIITSSSDDKLRYVKEKYHADHIINYKKTPDWASEVRKITDGRGVDFILENGGSGTIQQSLSAIAYGGNIAVIGFLSVAPQGEMPDVAGLALGKGANIRGIMIGSKEMLEDAVRFIGNHNLQIPVEKTFNFSRDEVVDAFDYMTGGQHIGKSASTFSCRLQDCQLQLPWGSS</sequence>
<dbReference type="OrthoDB" id="3509362at2759"/>
<gene>
    <name evidence="2" type="ORF">N7532_003908</name>
</gene>
<dbReference type="InterPro" id="IPR013154">
    <property type="entry name" value="ADH-like_N"/>
</dbReference>
<dbReference type="SUPFAM" id="SSF51735">
    <property type="entry name" value="NAD(P)-binding Rossmann-fold domains"/>
    <property type="match status" value="1"/>
</dbReference>
<dbReference type="SMART" id="SM00829">
    <property type="entry name" value="PKS_ER"/>
    <property type="match status" value="1"/>
</dbReference>
<dbReference type="Gene3D" id="3.90.180.10">
    <property type="entry name" value="Medium-chain alcohol dehydrogenases, catalytic domain"/>
    <property type="match status" value="1"/>
</dbReference>
<dbReference type="InterPro" id="IPR011032">
    <property type="entry name" value="GroES-like_sf"/>
</dbReference>
<keyword evidence="3" id="KW-1185">Reference proteome</keyword>
<dbReference type="InterPro" id="IPR013149">
    <property type="entry name" value="ADH-like_C"/>
</dbReference>
<name>A0A9W9KEE9_9EURO</name>
<evidence type="ECO:0000313" key="3">
    <source>
        <dbReference type="Proteomes" id="UP001149074"/>
    </source>
</evidence>
<dbReference type="RefSeq" id="XP_056476759.1">
    <property type="nucleotide sequence ID" value="XM_056616402.1"/>
</dbReference>
<dbReference type="SUPFAM" id="SSF50129">
    <property type="entry name" value="GroES-like"/>
    <property type="match status" value="1"/>
</dbReference>
<evidence type="ECO:0000313" key="2">
    <source>
        <dbReference type="EMBL" id="KAJ5103379.1"/>
    </source>
</evidence>
<reference evidence="2" key="1">
    <citation type="submission" date="2022-11" db="EMBL/GenBank/DDBJ databases">
        <authorList>
            <person name="Petersen C."/>
        </authorList>
    </citation>
    <scope>NUCLEOTIDE SEQUENCE</scope>
    <source>
        <strain evidence="2">IBT 30761</strain>
    </source>
</reference>
<dbReference type="InterPro" id="IPR036291">
    <property type="entry name" value="NAD(P)-bd_dom_sf"/>
</dbReference>
<dbReference type="PANTHER" id="PTHR45033:SF2">
    <property type="entry name" value="ZINC-TYPE ALCOHOL DEHYDROGENASE-LIKE PROTEIN C1773.06C"/>
    <property type="match status" value="1"/>
</dbReference>
<dbReference type="Proteomes" id="UP001149074">
    <property type="component" value="Unassembled WGS sequence"/>
</dbReference>
<dbReference type="AlphaFoldDB" id="A0A9W9KEE9"/>
<dbReference type="Pfam" id="PF00107">
    <property type="entry name" value="ADH_zinc_N"/>
    <property type="match status" value="1"/>
</dbReference>
<dbReference type="InterPro" id="IPR020843">
    <property type="entry name" value="ER"/>
</dbReference>
<dbReference type="InterPro" id="IPR052711">
    <property type="entry name" value="Zinc_ADH-like"/>
</dbReference>
<accession>A0A9W9KEE9</accession>
<evidence type="ECO:0000259" key="1">
    <source>
        <dbReference type="SMART" id="SM00829"/>
    </source>
</evidence>
<organism evidence="2 3">
    <name type="scientific">Penicillium argentinense</name>
    <dbReference type="NCBI Taxonomy" id="1131581"/>
    <lineage>
        <taxon>Eukaryota</taxon>
        <taxon>Fungi</taxon>
        <taxon>Dikarya</taxon>
        <taxon>Ascomycota</taxon>
        <taxon>Pezizomycotina</taxon>
        <taxon>Eurotiomycetes</taxon>
        <taxon>Eurotiomycetidae</taxon>
        <taxon>Eurotiales</taxon>
        <taxon>Aspergillaceae</taxon>
        <taxon>Penicillium</taxon>
    </lineage>
</organism>
<protein>
    <submittedName>
        <fullName evidence="2">Polyketide synthase enoylreductase</fullName>
    </submittedName>
</protein>
<dbReference type="CDD" id="cd08276">
    <property type="entry name" value="MDR7"/>
    <property type="match status" value="1"/>
</dbReference>
<proteinExistence type="predicted"/>
<dbReference type="Gene3D" id="3.40.50.720">
    <property type="entry name" value="NAD(P)-binding Rossmann-like Domain"/>
    <property type="match status" value="1"/>
</dbReference>
<comment type="caution">
    <text evidence="2">The sequence shown here is derived from an EMBL/GenBank/DDBJ whole genome shotgun (WGS) entry which is preliminary data.</text>
</comment>
<dbReference type="PANTHER" id="PTHR45033">
    <property type="match status" value="1"/>
</dbReference>
<dbReference type="Pfam" id="PF08240">
    <property type="entry name" value="ADH_N"/>
    <property type="match status" value="1"/>
</dbReference>